<gene>
    <name evidence="3" type="ORF">DFP86_11725</name>
</gene>
<comment type="caution">
    <text evidence="3">The sequence shown here is derived from an EMBL/GenBank/DDBJ whole genome shotgun (WGS) entry which is preliminary data.</text>
</comment>
<proteinExistence type="predicted"/>
<keyword evidence="2" id="KW-0732">Signal</keyword>
<evidence type="ECO:0000313" key="4">
    <source>
        <dbReference type="Proteomes" id="UP000295611"/>
    </source>
</evidence>
<reference evidence="3 4" key="1">
    <citation type="submission" date="2019-03" db="EMBL/GenBank/DDBJ databases">
        <title>Genomic Encyclopedia of Type Strains, Phase III (KMG-III): the genomes of soil and plant-associated and newly described type strains.</title>
        <authorList>
            <person name="Whitman W."/>
        </authorList>
    </citation>
    <scope>NUCLEOTIDE SEQUENCE [LARGE SCALE GENOMIC DNA]</scope>
    <source>
        <strain evidence="3 4">CECT 8976</strain>
    </source>
</reference>
<dbReference type="OrthoDB" id="4751721at2"/>
<feature type="signal peptide" evidence="2">
    <location>
        <begin position="1"/>
        <end position="23"/>
    </location>
</feature>
<dbReference type="InterPro" id="IPR022236">
    <property type="entry name" value="DUF3761"/>
</dbReference>
<evidence type="ECO:0000313" key="3">
    <source>
        <dbReference type="EMBL" id="TDR72018.1"/>
    </source>
</evidence>
<dbReference type="Pfam" id="PF12587">
    <property type="entry name" value="DUF3761"/>
    <property type="match status" value="1"/>
</dbReference>
<accession>A0A4R7AWT8</accession>
<dbReference type="RefSeq" id="WP_133683628.1">
    <property type="nucleotide sequence ID" value="NZ_SNZP01000017.1"/>
</dbReference>
<dbReference type="Proteomes" id="UP000295611">
    <property type="component" value="Unassembled WGS sequence"/>
</dbReference>
<evidence type="ECO:0000256" key="2">
    <source>
        <dbReference type="SAM" id="SignalP"/>
    </source>
</evidence>
<dbReference type="EMBL" id="SNZP01000017">
    <property type="protein sequence ID" value="TDR72018.1"/>
    <property type="molecule type" value="Genomic_DNA"/>
</dbReference>
<feature type="chain" id="PRO_5020254055" evidence="2">
    <location>
        <begin position="24"/>
        <end position="94"/>
    </location>
</feature>
<protein>
    <submittedName>
        <fullName evidence="3">Uncharacterized protein DUF3761</fullName>
    </submittedName>
</protein>
<name>A0A4R7AWT8_9NEIS</name>
<dbReference type="AlphaFoldDB" id="A0A4R7AWT8"/>
<feature type="region of interest" description="Disordered" evidence="1">
    <location>
        <begin position="43"/>
        <end position="67"/>
    </location>
</feature>
<sequence length="94" mass="10102">MTSKKWLLALALGCLLGMAHAYADDPNDTANQSQLVEQGSYNNVDGQTVHKPAHSKSGKRPDGATAKCGDGTYSFSQHHRGTCSRHGGVAEWFK</sequence>
<evidence type="ECO:0000256" key="1">
    <source>
        <dbReference type="SAM" id="MobiDB-lite"/>
    </source>
</evidence>
<keyword evidence="4" id="KW-1185">Reference proteome</keyword>
<organism evidence="3 4">
    <name type="scientific">Paludibacterium purpuratum</name>
    <dbReference type="NCBI Taxonomy" id="1144873"/>
    <lineage>
        <taxon>Bacteria</taxon>
        <taxon>Pseudomonadati</taxon>
        <taxon>Pseudomonadota</taxon>
        <taxon>Betaproteobacteria</taxon>
        <taxon>Neisseriales</taxon>
        <taxon>Chromobacteriaceae</taxon>
        <taxon>Paludibacterium</taxon>
    </lineage>
</organism>